<gene>
    <name evidence="1" type="ORF">ET475_09115</name>
</gene>
<sequence length="83" mass="9322">MNRDAVASDLTARGYTGFVLLGDPRSQTNVVVLAQSRNGWVTYIQDERAQLLTPSVREFAGEDDALADFVHRVEVWNRLTSVR</sequence>
<dbReference type="Proteomes" id="UP000293995">
    <property type="component" value="Chromosome"/>
</dbReference>
<proteinExistence type="predicted"/>
<protein>
    <submittedName>
        <fullName evidence="1">Uncharacterized protein</fullName>
    </submittedName>
</protein>
<dbReference type="EMBL" id="CP035494">
    <property type="protein sequence ID" value="QAY60133.1"/>
    <property type="molecule type" value="Genomic_DNA"/>
</dbReference>
<name>A0A4P6EFE9_9MICO</name>
<dbReference type="KEGG" id="mprt:ET475_09115"/>
<keyword evidence="2" id="KW-1185">Reference proteome</keyword>
<reference evidence="1 2" key="1">
    <citation type="submission" date="2019-01" db="EMBL/GenBank/DDBJ databases">
        <title>Genome sequencing of strain DFW100M-13.</title>
        <authorList>
            <person name="Heo J."/>
            <person name="Kim S.-J."/>
            <person name="Kim J.-S."/>
            <person name="Hong S.-B."/>
            <person name="Kwon S.-W."/>
        </authorList>
    </citation>
    <scope>NUCLEOTIDE SEQUENCE [LARGE SCALE GENOMIC DNA]</scope>
    <source>
        <strain evidence="1 2">DFW100M-13</strain>
    </source>
</reference>
<organism evidence="1 2">
    <name type="scientific">Microbacterium protaetiae</name>
    <dbReference type="NCBI Taxonomy" id="2509458"/>
    <lineage>
        <taxon>Bacteria</taxon>
        <taxon>Bacillati</taxon>
        <taxon>Actinomycetota</taxon>
        <taxon>Actinomycetes</taxon>
        <taxon>Micrococcales</taxon>
        <taxon>Microbacteriaceae</taxon>
        <taxon>Microbacterium</taxon>
    </lineage>
</organism>
<dbReference type="AlphaFoldDB" id="A0A4P6EFE9"/>
<accession>A0A4P6EFE9</accession>
<dbReference type="RefSeq" id="WP_129388910.1">
    <property type="nucleotide sequence ID" value="NZ_CP035494.1"/>
</dbReference>
<dbReference type="OrthoDB" id="5073417at2"/>
<evidence type="ECO:0000313" key="2">
    <source>
        <dbReference type="Proteomes" id="UP000293995"/>
    </source>
</evidence>
<evidence type="ECO:0000313" key="1">
    <source>
        <dbReference type="EMBL" id="QAY60133.1"/>
    </source>
</evidence>